<organism evidence="2 3">
    <name type="scientific">Virgibacillus sediminis</name>
    <dbReference type="NCBI Taxonomy" id="202260"/>
    <lineage>
        <taxon>Bacteria</taxon>
        <taxon>Bacillati</taxon>
        <taxon>Bacillota</taxon>
        <taxon>Bacilli</taxon>
        <taxon>Bacillales</taxon>
        <taxon>Bacillaceae</taxon>
        <taxon>Virgibacillus</taxon>
    </lineage>
</organism>
<proteinExistence type="predicted"/>
<evidence type="ECO:0000256" key="1">
    <source>
        <dbReference type="SAM" id="Phobius"/>
    </source>
</evidence>
<dbReference type="RefSeq" id="WP_390304858.1">
    <property type="nucleotide sequence ID" value="NZ_JBHRRZ010000014.1"/>
</dbReference>
<feature type="transmembrane region" description="Helical" evidence="1">
    <location>
        <begin position="12"/>
        <end position="33"/>
    </location>
</feature>
<comment type="caution">
    <text evidence="2">The sequence shown here is derived from an EMBL/GenBank/DDBJ whole genome shotgun (WGS) entry which is preliminary data.</text>
</comment>
<evidence type="ECO:0000313" key="2">
    <source>
        <dbReference type="EMBL" id="MFC2948180.1"/>
    </source>
</evidence>
<dbReference type="Proteomes" id="UP001595387">
    <property type="component" value="Unassembled WGS sequence"/>
</dbReference>
<keyword evidence="3" id="KW-1185">Reference proteome</keyword>
<name>A0ABV7A5K7_9BACI</name>
<dbReference type="EMBL" id="JBHRRZ010000014">
    <property type="protein sequence ID" value="MFC2948180.1"/>
    <property type="molecule type" value="Genomic_DNA"/>
</dbReference>
<dbReference type="Pfam" id="PF15980">
    <property type="entry name" value="ComGF"/>
    <property type="match status" value="1"/>
</dbReference>
<keyword evidence="1" id="KW-0472">Membrane</keyword>
<keyword evidence="1" id="KW-1133">Transmembrane helix</keyword>
<reference evidence="3" key="1">
    <citation type="journal article" date="2019" name="Int. J. Syst. Evol. Microbiol.">
        <title>The Global Catalogue of Microorganisms (GCM) 10K type strain sequencing project: providing services to taxonomists for standard genome sequencing and annotation.</title>
        <authorList>
            <consortium name="The Broad Institute Genomics Platform"/>
            <consortium name="The Broad Institute Genome Sequencing Center for Infectious Disease"/>
            <person name="Wu L."/>
            <person name="Ma J."/>
        </authorList>
    </citation>
    <scope>NUCLEOTIDE SEQUENCE [LARGE SCALE GENOMIC DNA]</scope>
    <source>
        <strain evidence="3">KCTC 13193</strain>
    </source>
</reference>
<evidence type="ECO:0000313" key="3">
    <source>
        <dbReference type="Proteomes" id="UP001595387"/>
    </source>
</evidence>
<sequence length="138" mass="15921">MELRKNDSGFTFLNMFFTLAIIAASLPFLSHLVTYSQPNDHLDELSVQQFFRFVRNDLINSVDYALTSDSLYLTLVDGTVATIETYQDSIRRRVEGKGHELYLRNMETLEFSEAEQGISVTVRSLEGNTYEKILVFYE</sequence>
<gene>
    <name evidence="2" type="ORF">ACFODW_07505</name>
</gene>
<dbReference type="InterPro" id="IPR016977">
    <property type="entry name" value="ComGF"/>
</dbReference>
<protein>
    <submittedName>
        <fullName evidence="2">Competence type IV pilus minor pilin ComGF</fullName>
    </submittedName>
</protein>
<accession>A0ABV7A5K7</accession>
<keyword evidence="1" id="KW-0812">Transmembrane</keyword>